<gene>
    <name evidence="1" type="ORF">LTLLF_161925</name>
</gene>
<dbReference type="AlphaFoldDB" id="A0A8J6GEH7"/>
<sequence>MEDYLTGKTGKEIFGTFGMKPKAKNNCDLDFTIDLDSYVSFLLPPTAECTGVVPGWPSAEGGSGAELGGMEEYIMTVFCIT</sequence>
<protein>
    <submittedName>
        <fullName evidence="1">Protein arginine N-methyltransferase 1</fullName>
    </submittedName>
</protein>
<dbReference type="EMBL" id="JAATJU010023078">
    <property type="protein sequence ID" value="KAH0508847.1"/>
    <property type="molecule type" value="Genomic_DNA"/>
</dbReference>
<accession>A0A8J6GEH7</accession>
<proteinExistence type="predicted"/>
<dbReference type="Proteomes" id="UP000710432">
    <property type="component" value="Unassembled WGS sequence"/>
</dbReference>
<evidence type="ECO:0000313" key="2">
    <source>
        <dbReference type="Proteomes" id="UP000710432"/>
    </source>
</evidence>
<comment type="caution">
    <text evidence="1">The sequence shown here is derived from an EMBL/GenBank/DDBJ whole genome shotgun (WGS) entry which is preliminary data.</text>
</comment>
<reference evidence="1" key="1">
    <citation type="submission" date="2020-03" db="EMBL/GenBank/DDBJ databases">
        <title>Studies in the Genomics of Life Span.</title>
        <authorList>
            <person name="Glass D."/>
        </authorList>
    </citation>
    <scope>NUCLEOTIDE SEQUENCE</scope>
    <source>
        <strain evidence="1">LTLLF</strain>
        <tissue evidence="1">Muscle</tissue>
    </source>
</reference>
<name>A0A8J6GEH7_MICOH</name>
<organism evidence="1 2">
    <name type="scientific">Microtus ochrogaster</name>
    <name type="common">Prairie vole</name>
    <dbReference type="NCBI Taxonomy" id="79684"/>
    <lineage>
        <taxon>Eukaryota</taxon>
        <taxon>Metazoa</taxon>
        <taxon>Chordata</taxon>
        <taxon>Craniata</taxon>
        <taxon>Vertebrata</taxon>
        <taxon>Euteleostomi</taxon>
        <taxon>Mammalia</taxon>
        <taxon>Eutheria</taxon>
        <taxon>Euarchontoglires</taxon>
        <taxon>Glires</taxon>
        <taxon>Rodentia</taxon>
        <taxon>Myomorpha</taxon>
        <taxon>Muroidea</taxon>
        <taxon>Cricetidae</taxon>
        <taxon>Arvicolinae</taxon>
        <taxon>Microtus</taxon>
    </lineage>
</organism>
<evidence type="ECO:0000313" key="1">
    <source>
        <dbReference type="EMBL" id="KAH0508847.1"/>
    </source>
</evidence>